<dbReference type="EMBL" id="FOSP01000112">
    <property type="protein sequence ID" value="SFL46339.1"/>
    <property type="molecule type" value="Genomic_DNA"/>
</dbReference>
<dbReference type="InterPro" id="IPR002559">
    <property type="entry name" value="Transposase_11"/>
</dbReference>
<dbReference type="Proteomes" id="UP000199533">
    <property type="component" value="Unassembled WGS sequence"/>
</dbReference>
<feature type="domain" description="Transposase IS4-like" evidence="1">
    <location>
        <begin position="3"/>
        <end position="44"/>
    </location>
</feature>
<dbReference type="PANTHER" id="PTHR35604">
    <property type="entry name" value="TRANSPOSASE INSH FOR INSERTION SEQUENCE ELEMENT IS5A-RELATED"/>
    <property type="match status" value="1"/>
</dbReference>
<proteinExistence type="predicted"/>
<name>A0A1I4HVW4_9PROT</name>
<reference evidence="3" key="1">
    <citation type="submission" date="2016-10" db="EMBL/GenBank/DDBJ databases">
        <authorList>
            <person name="Varghese N."/>
            <person name="Submissions S."/>
        </authorList>
    </citation>
    <scope>NUCLEOTIDE SEQUENCE [LARGE SCALE GENOMIC DNA]</scope>
    <source>
        <strain evidence="3">Nm69</strain>
    </source>
</reference>
<dbReference type="GO" id="GO:0004803">
    <property type="term" value="F:transposase activity"/>
    <property type="evidence" value="ECO:0007669"/>
    <property type="project" value="InterPro"/>
</dbReference>
<dbReference type="AlphaFoldDB" id="A0A1I4HVW4"/>
<keyword evidence="3" id="KW-1185">Reference proteome</keyword>
<evidence type="ECO:0000259" key="1">
    <source>
        <dbReference type="Pfam" id="PF01609"/>
    </source>
</evidence>
<evidence type="ECO:0000313" key="3">
    <source>
        <dbReference type="Proteomes" id="UP000199533"/>
    </source>
</evidence>
<gene>
    <name evidence="2" type="ORF">SAMN05216302_11121</name>
</gene>
<feature type="non-terminal residue" evidence="2">
    <location>
        <position position="1"/>
    </location>
</feature>
<dbReference type="GO" id="GO:0006313">
    <property type="term" value="P:DNA transposition"/>
    <property type="evidence" value="ECO:0007669"/>
    <property type="project" value="InterPro"/>
</dbReference>
<evidence type="ECO:0000313" key="2">
    <source>
        <dbReference type="EMBL" id="SFL46339.1"/>
    </source>
</evidence>
<dbReference type="RefSeq" id="WP_139218647.1">
    <property type="nucleotide sequence ID" value="NZ_FOSP01000112.1"/>
</dbReference>
<sequence length="75" mass="8599">DTEARWVKKGGQSMFGYKQHTLVDDNGLVSATETTAANEHDSKPMFWHYLIKLRSKQARGCMVRRSIVVRSTMKL</sequence>
<organism evidence="2 3">
    <name type="scientific">Nitrosomonas aestuarii</name>
    <dbReference type="NCBI Taxonomy" id="52441"/>
    <lineage>
        <taxon>Bacteria</taxon>
        <taxon>Pseudomonadati</taxon>
        <taxon>Pseudomonadota</taxon>
        <taxon>Betaproteobacteria</taxon>
        <taxon>Nitrosomonadales</taxon>
        <taxon>Nitrosomonadaceae</taxon>
        <taxon>Nitrosomonas</taxon>
    </lineage>
</organism>
<dbReference type="GO" id="GO:0003677">
    <property type="term" value="F:DNA binding"/>
    <property type="evidence" value="ECO:0007669"/>
    <property type="project" value="InterPro"/>
</dbReference>
<dbReference type="OrthoDB" id="8547381at2"/>
<dbReference type="PANTHER" id="PTHR35604:SF2">
    <property type="entry name" value="TRANSPOSASE INSH FOR INSERTION SEQUENCE ELEMENT IS5A-RELATED"/>
    <property type="match status" value="1"/>
</dbReference>
<accession>A0A1I4HVW4</accession>
<dbReference type="Pfam" id="PF01609">
    <property type="entry name" value="DDE_Tnp_1"/>
    <property type="match status" value="1"/>
</dbReference>
<protein>
    <submittedName>
        <fullName evidence="2">Transposase DDE domain-containing protein</fullName>
    </submittedName>
</protein>